<dbReference type="SUPFAM" id="SSF56059">
    <property type="entry name" value="Glutathione synthetase ATP-binding domain-like"/>
    <property type="match status" value="1"/>
</dbReference>
<accession>A0A3L7K2M2</accession>
<dbReference type="InterPro" id="IPR026838">
    <property type="entry name" value="YheC/D"/>
</dbReference>
<protein>
    <submittedName>
        <fullName evidence="1">YheC/YheD family protein</fullName>
    </submittedName>
</protein>
<dbReference type="Proteomes" id="UP000276770">
    <property type="component" value="Unassembled WGS sequence"/>
</dbReference>
<comment type="caution">
    <text evidence="1">The sequence shown here is derived from an EMBL/GenBank/DDBJ whole genome shotgun (WGS) entry which is preliminary data.</text>
</comment>
<dbReference type="AlphaFoldDB" id="A0A3L7K2M2"/>
<reference evidence="1 2" key="1">
    <citation type="submission" date="2018-10" db="EMBL/GenBank/DDBJ databases">
        <title>Falsibacillus sp. genome draft.</title>
        <authorList>
            <person name="Shi S."/>
        </authorList>
    </citation>
    <scope>NUCLEOTIDE SEQUENCE [LARGE SCALE GENOMIC DNA]</scope>
    <source>
        <strain evidence="1 2">GY 10110</strain>
    </source>
</reference>
<dbReference type="OrthoDB" id="7869153at2"/>
<evidence type="ECO:0000313" key="2">
    <source>
        <dbReference type="Proteomes" id="UP000276770"/>
    </source>
</evidence>
<proteinExistence type="predicted"/>
<dbReference type="RefSeq" id="WP_121679266.1">
    <property type="nucleotide sequence ID" value="NZ_RCVZ01000002.1"/>
</dbReference>
<gene>
    <name evidence="1" type="ORF">D9X91_03980</name>
</gene>
<organism evidence="1 2">
    <name type="scientific">Falsibacillus albus</name>
    <dbReference type="NCBI Taxonomy" id="2478915"/>
    <lineage>
        <taxon>Bacteria</taxon>
        <taxon>Bacillati</taxon>
        <taxon>Bacillota</taxon>
        <taxon>Bacilli</taxon>
        <taxon>Bacillales</taxon>
        <taxon>Bacillaceae</taxon>
        <taxon>Falsibacillus</taxon>
    </lineage>
</organism>
<sequence>MAKQLKIETFDSREHIIYVPGQITSPDEIKRVGFGSSTQSIDCKPQPNGRNIITISSALAKELNLPSYIQSIHIFAKEDCLHLGPLVGIFSSGFTPFQIRPIGERSFLFAKLLSSHASSGVVPFLFGEQHIDWGQGVIEGFFFTNKGWESLKVPFPNVVYDRLPNRRSEKLKASQAVKERFEKDYLIPWYNPGFFNKLEVFEKLYNVGEAEPFLPETSPFQSFHQIEKMLADYGHVFIKPQNGSLGLGVHQLIYDKKNHAYYCRYRDGENRLQKFSTLEALMKKVFANRSLERMLVQQGIYLIRHEQRPIDFRVHVNKDEHGEWKLSAIAAKIAGTGSPTTHINNGGTVKTLEEIFPDKTAQQKYKDKLEQAALLLAQALEKQVGGIIAEIGFDFGLDRQDRVWLFEANSKPGRSIFSHPLLKEFDMLTRKLALSYAVFLTEQTIDKPEELFR</sequence>
<evidence type="ECO:0000313" key="1">
    <source>
        <dbReference type="EMBL" id="RLQ97316.1"/>
    </source>
</evidence>
<name>A0A3L7K2M2_9BACI</name>
<dbReference type="EMBL" id="RCVZ01000002">
    <property type="protein sequence ID" value="RLQ97316.1"/>
    <property type="molecule type" value="Genomic_DNA"/>
</dbReference>
<keyword evidence="2" id="KW-1185">Reference proteome</keyword>
<dbReference type="Pfam" id="PF14398">
    <property type="entry name" value="ATPgrasp_YheCD"/>
    <property type="match status" value="1"/>
</dbReference>